<feature type="domain" description="PPIase cyclophilin-type" evidence="12">
    <location>
        <begin position="6"/>
        <end position="173"/>
    </location>
</feature>
<dbReference type="SUPFAM" id="SSF50891">
    <property type="entry name" value="Cyclophilin-like"/>
    <property type="match status" value="1"/>
</dbReference>
<feature type="region of interest" description="Disordered" evidence="11">
    <location>
        <begin position="341"/>
        <end position="361"/>
    </location>
</feature>
<dbReference type="Pfam" id="PF00076">
    <property type="entry name" value="RRM_1"/>
    <property type="match status" value="1"/>
</dbReference>
<dbReference type="Gene3D" id="3.30.70.330">
    <property type="match status" value="1"/>
</dbReference>
<evidence type="ECO:0000256" key="2">
    <source>
        <dbReference type="ARBA" id="ARBA00002388"/>
    </source>
</evidence>
<dbReference type="InterPro" id="IPR035542">
    <property type="entry name" value="CRIP"/>
</dbReference>
<dbReference type="SUPFAM" id="SSF54928">
    <property type="entry name" value="RNA-binding domain, RBD"/>
    <property type="match status" value="1"/>
</dbReference>
<dbReference type="GO" id="GO:0005634">
    <property type="term" value="C:nucleus"/>
    <property type="evidence" value="ECO:0007669"/>
    <property type="project" value="UniProtKB-SubCell"/>
</dbReference>
<dbReference type="FunFam" id="2.40.100.10:FF:000015">
    <property type="entry name" value="Peptidyl-prolyl cis-trans isomerase"/>
    <property type="match status" value="1"/>
</dbReference>
<dbReference type="SMART" id="SM00360">
    <property type="entry name" value="RRM"/>
    <property type="match status" value="1"/>
</dbReference>
<evidence type="ECO:0000313" key="15">
    <source>
        <dbReference type="Proteomes" id="UP001320245"/>
    </source>
</evidence>
<evidence type="ECO:0000256" key="7">
    <source>
        <dbReference type="ARBA" id="ARBA00023235"/>
    </source>
</evidence>
<keyword evidence="6 10" id="KW-0697">Rotamase</keyword>
<dbReference type="InterPro" id="IPR035538">
    <property type="entry name" value="Cyclophilin_PPIL4"/>
</dbReference>
<evidence type="ECO:0000259" key="13">
    <source>
        <dbReference type="PROSITE" id="PS50102"/>
    </source>
</evidence>
<proteinExistence type="inferred from homology"/>
<dbReference type="PANTHER" id="PTHR45843:SF1">
    <property type="entry name" value="PEPTIDYL-PROLYL CIS-TRANS ISOMERASE-LIKE 4"/>
    <property type="match status" value="1"/>
</dbReference>
<dbReference type="EC" id="5.2.1.8" evidence="10"/>
<dbReference type="CDD" id="cd01921">
    <property type="entry name" value="cyclophilin_RRM"/>
    <property type="match status" value="1"/>
</dbReference>
<dbReference type="PANTHER" id="PTHR45843">
    <property type="entry name" value="PEPTIDYL-PROLYL CIS-TRANS ISOMERASE-LIKE 4"/>
    <property type="match status" value="1"/>
</dbReference>
<reference evidence="14 15" key="1">
    <citation type="journal article" date="2023" name="PLoS ONE">
        <title>Cytospora paraplurivora sp. nov. isolated from orchards with fruit tree decline syndrome in Ontario, Canada.</title>
        <authorList>
            <person name="Ilyukhin E."/>
            <person name="Nguyen H.D.T."/>
            <person name="Castle A.J."/>
            <person name="Ellouze W."/>
        </authorList>
    </citation>
    <scope>NUCLEOTIDE SEQUENCE [LARGE SCALE GENOMIC DNA]</scope>
    <source>
        <strain evidence="14 15">FDS-564</strain>
    </source>
</reference>
<evidence type="ECO:0000259" key="12">
    <source>
        <dbReference type="PROSITE" id="PS50072"/>
    </source>
</evidence>
<keyword evidence="15" id="KW-1185">Reference proteome</keyword>
<dbReference type="GO" id="GO:0003723">
    <property type="term" value="F:RNA binding"/>
    <property type="evidence" value="ECO:0007669"/>
    <property type="project" value="UniProtKB-UniRule"/>
</dbReference>
<comment type="caution">
    <text evidence="14">The sequence shown here is derived from an EMBL/GenBank/DDBJ whole genome shotgun (WGS) entry which is preliminary data.</text>
</comment>
<dbReference type="Gene3D" id="2.40.100.10">
    <property type="entry name" value="Cyclophilin-like"/>
    <property type="match status" value="1"/>
</dbReference>
<dbReference type="PROSITE" id="PS50072">
    <property type="entry name" value="CSA_PPIASE_2"/>
    <property type="match status" value="1"/>
</dbReference>
<evidence type="ECO:0000256" key="9">
    <source>
        <dbReference type="PROSITE-ProRule" id="PRU00176"/>
    </source>
</evidence>
<evidence type="ECO:0000256" key="10">
    <source>
        <dbReference type="RuleBase" id="RU365081"/>
    </source>
</evidence>
<dbReference type="CDD" id="cd12235">
    <property type="entry name" value="RRM_PPIL4"/>
    <property type="match status" value="1"/>
</dbReference>
<evidence type="ECO:0000256" key="5">
    <source>
        <dbReference type="ARBA" id="ARBA00022884"/>
    </source>
</evidence>
<comment type="catalytic activity">
    <reaction evidence="1 10">
        <text>[protein]-peptidylproline (omega=180) = [protein]-peptidylproline (omega=0)</text>
        <dbReference type="Rhea" id="RHEA:16237"/>
        <dbReference type="Rhea" id="RHEA-COMP:10747"/>
        <dbReference type="Rhea" id="RHEA-COMP:10748"/>
        <dbReference type="ChEBI" id="CHEBI:83833"/>
        <dbReference type="ChEBI" id="CHEBI:83834"/>
        <dbReference type="EC" id="5.2.1.8"/>
    </reaction>
</comment>
<dbReference type="InterPro" id="IPR000504">
    <property type="entry name" value="RRM_dom"/>
</dbReference>
<feature type="compositionally biased region" description="Basic and acidic residues" evidence="11">
    <location>
        <begin position="390"/>
        <end position="472"/>
    </location>
</feature>
<dbReference type="PRINTS" id="PR00153">
    <property type="entry name" value="CSAPPISMRASE"/>
</dbReference>
<comment type="subcellular location">
    <subcellularLocation>
        <location evidence="3 10">Nucleus</location>
    </subcellularLocation>
</comment>
<comment type="function">
    <text evidence="2 10">PPIases accelerate the folding of proteins. It catalyzes the cis-trans isomerization of proline imidic peptide bonds in oligopeptides.</text>
</comment>
<dbReference type="InterPro" id="IPR012677">
    <property type="entry name" value="Nucleotide-bd_a/b_plait_sf"/>
</dbReference>
<accession>A0AAN9UBD3</accession>
<evidence type="ECO:0000256" key="4">
    <source>
        <dbReference type="ARBA" id="ARBA00010739"/>
    </source>
</evidence>
<name>A0AAN9UBD3_9PEZI</name>
<evidence type="ECO:0000256" key="1">
    <source>
        <dbReference type="ARBA" id="ARBA00000971"/>
    </source>
</evidence>
<sequence>MSVLLETSAGDIVIDLLVDYAPKLCENFLKLCKVKYYNFAPVHSVQKNFSFQTGDPLGPLSSQSDGGSSIWGLLTSDPVDRTFPALFHPKLKHLERGTVSMATVPNPADGGETRLAASQFVVTLGDETDYLDGKAAIFGKVVEGFDVLEKINDAIVDEKGHPLVDIRIKHTAVLDDPYPDPAGLREPSSSPPPSSAQLATIRIAEGDAEKLGEDQDEETVEKAEKARREREARAQALTLEMMGDLPFAEVKPPENVLFVCKLNPVTVDSDLELIFSRFGKILSCEIIRDGKTGDSLQYAFIEFEDKGACEAAYFKMQGVLIDDRRIHVDFSQSVSRLSDMWRDQTNQKRRKHTSNGKRGGWGGVEDLEKWRKYRDEDDAPDQGDRYNMVHGEEEIKDRAAREQDRAGRKVQERESHSPPRRRDGDRDHRKYDRSRSPRRDRHSDIRRNRDRDYDRRGHRERDRGRDLDHRRR</sequence>
<keyword evidence="5 9" id="KW-0694">RNA-binding</keyword>
<keyword evidence="8 10" id="KW-0539">Nucleus</keyword>
<dbReference type="GO" id="GO:0003755">
    <property type="term" value="F:peptidyl-prolyl cis-trans isomerase activity"/>
    <property type="evidence" value="ECO:0007669"/>
    <property type="project" value="UniProtKB-UniRule"/>
</dbReference>
<keyword evidence="7 10" id="KW-0413">Isomerase</keyword>
<gene>
    <name evidence="14" type="primary">cyp6</name>
    <name evidence="14" type="ORF">SLS53_003539</name>
</gene>
<evidence type="ECO:0000256" key="3">
    <source>
        <dbReference type="ARBA" id="ARBA00004123"/>
    </source>
</evidence>
<organism evidence="14 15">
    <name type="scientific">Cytospora paraplurivora</name>
    <dbReference type="NCBI Taxonomy" id="2898453"/>
    <lineage>
        <taxon>Eukaryota</taxon>
        <taxon>Fungi</taxon>
        <taxon>Dikarya</taxon>
        <taxon>Ascomycota</taxon>
        <taxon>Pezizomycotina</taxon>
        <taxon>Sordariomycetes</taxon>
        <taxon>Sordariomycetidae</taxon>
        <taxon>Diaporthales</taxon>
        <taxon>Cytosporaceae</taxon>
        <taxon>Cytospora</taxon>
    </lineage>
</organism>
<evidence type="ECO:0000313" key="14">
    <source>
        <dbReference type="EMBL" id="KAK7744652.1"/>
    </source>
</evidence>
<dbReference type="Proteomes" id="UP001320245">
    <property type="component" value="Unassembled WGS sequence"/>
</dbReference>
<dbReference type="InterPro" id="IPR035979">
    <property type="entry name" value="RBD_domain_sf"/>
</dbReference>
<evidence type="ECO:0000256" key="6">
    <source>
        <dbReference type="ARBA" id="ARBA00023110"/>
    </source>
</evidence>
<dbReference type="PROSITE" id="PS50102">
    <property type="entry name" value="RRM"/>
    <property type="match status" value="1"/>
</dbReference>
<feature type="region of interest" description="Disordered" evidence="11">
    <location>
        <begin position="177"/>
        <end position="197"/>
    </location>
</feature>
<dbReference type="InterPro" id="IPR029000">
    <property type="entry name" value="Cyclophilin-like_dom_sf"/>
</dbReference>
<dbReference type="AlphaFoldDB" id="A0AAN9UBD3"/>
<feature type="region of interest" description="Disordered" evidence="11">
    <location>
        <begin position="373"/>
        <end position="472"/>
    </location>
</feature>
<dbReference type="Pfam" id="PF00160">
    <property type="entry name" value="Pro_isomerase"/>
    <property type="match status" value="1"/>
</dbReference>
<feature type="domain" description="RRM" evidence="13">
    <location>
        <begin position="255"/>
        <end position="333"/>
    </location>
</feature>
<evidence type="ECO:0000256" key="8">
    <source>
        <dbReference type="ARBA" id="ARBA00023242"/>
    </source>
</evidence>
<protein>
    <recommendedName>
        <fullName evidence="10">Peptidyl-prolyl cis-trans isomerase</fullName>
        <shortName evidence="10">PPIase</shortName>
        <ecNumber evidence="10">5.2.1.8</ecNumber>
    </recommendedName>
</protein>
<comment type="similarity">
    <text evidence="4 10">Belongs to the cyclophilin-type PPIase family. PPIL4 subfamily.</text>
</comment>
<dbReference type="InterPro" id="IPR002130">
    <property type="entry name" value="Cyclophilin-type_PPIase_dom"/>
</dbReference>
<evidence type="ECO:0000256" key="11">
    <source>
        <dbReference type="SAM" id="MobiDB-lite"/>
    </source>
</evidence>
<dbReference type="EMBL" id="JAJSPL020000010">
    <property type="protein sequence ID" value="KAK7744652.1"/>
    <property type="molecule type" value="Genomic_DNA"/>
</dbReference>